<dbReference type="RefSeq" id="XP_011389279.1">
    <property type="nucleotide sequence ID" value="XM_011390977.1"/>
</dbReference>
<dbReference type="PANTHER" id="PTHR36142:SF2">
    <property type="entry name" value="METALLO-HYDROLASE_OXIDOREDUCTASE SUPERFAMILY PROTEIN"/>
    <property type="match status" value="1"/>
</dbReference>
<organism evidence="1 2">
    <name type="scientific">Mycosarcoma maydis</name>
    <name type="common">Corn smut fungus</name>
    <name type="synonym">Ustilago maydis</name>
    <dbReference type="NCBI Taxonomy" id="5270"/>
    <lineage>
        <taxon>Eukaryota</taxon>
        <taxon>Fungi</taxon>
        <taxon>Dikarya</taxon>
        <taxon>Basidiomycota</taxon>
        <taxon>Ustilaginomycotina</taxon>
        <taxon>Ustilaginomycetes</taxon>
        <taxon>Ustilaginales</taxon>
        <taxon>Ustilaginaceae</taxon>
        <taxon>Mycosarcoma</taxon>
    </lineage>
</organism>
<reference evidence="1 2" key="1">
    <citation type="journal article" date="2006" name="Nature">
        <title>Insights from the genome of the biotrophic fungal plant pathogen Ustilago maydis.</title>
        <authorList>
            <person name="Kamper J."/>
            <person name="Kahmann R."/>
            <person name="Bolker M."/>
            <person name="Ma L.J."/>
            <person name="Brefort T."/>
            <person name="Saville B.J."/>
            <person name="Banuett F."/>
            <person name="Kronstad J.W."/>
            <person name="Gold S.E."/>
            <person name="Muller O."/>
            <person name="Perlin M.H."/>
            <person name="Wosten H.A."/>
            <person name="de Vries R."/>
            <person name="Ruiz-Herrera J."/>
            <person name="Reynaga-Pena C.G."/>
            <person name="Snetselaar K."/>
            <person name="McCann M."/>
            <person name="Perez-Martin J."/>
            <person name="Feldbrugge M."/>
            <person name="Basse C.W."/>
            <person name="Steinberg G."/>
            <person name="Ibeas J.I."/>
            <person name="Holloman W."/>
            <person name="Guzman P."/>
            <person name="Farman M."/>
            <person name="Stajich J.E."/>
            <person name="Sentandreu R."/>
            <person name="Gonzalez-Prieto J.M."/>
            <person name="Kennell J.C."/>
            <person name="Molina L."/>
            <person name="Schirawski J."/>
            <person name="Mendoza-Mendoza A."/>
            <person name="Greilinger D."/>
            <person name="Munch K."/>
            <person name="Rossel N."/>
            <person name="Scherer M."/>
            <person name="Vranes M."/>
            <person name="Ladendorf O."/>
            <person name="Vincon V."/>
            <person name="Fuchs U."/>
            <person name="Sandrock B."/>
            <person name="Meng S."/>
            <person name="Ho E.C."/>
            <person name="Cahill M.J."/>
            <person name="Boyce K.J."/>
            <person name="Klose J."/>
            <person name="Klosterman S.J."/>
            <person name="Deelstra H.J."/>
            <person name="Ortiz-Castellanos L."/>
            <person name="Li W."/>
            <person name="Sanchez-Alonso P."/>
            <person name="Schreier P.H."/>
            <person name="Hauser-Hahn I."/>
            <person name="Vaupel M."/>
            <person name="Koopmann E."/>
            <person name="Friedrich G."/>
            <person name="Voss H."/>
            <person name="Schluter T."/>
            <person name="Margolis J."/>
            <person name="Platt D."/>
            <person name="Swimmer C."/>
            <person name="Gnirke A."/>
            <person name="Chen F."/>
            <person name="Vysotskaia V."/>
            <person name="Mannhaupt G."/>
            <person name="Guldener U."/>
            <person name="Munsterkotter M."/>
            <person name="Haase D."/>
            <person name="Oesterheld M."/>
            <person name="Mewes H.W."/>
            <person name="Mauceli E.W."/>
            <person name="DeCaprio D."/>
            <person name="Wade C.M."/>
            <person name="Butler J."/>
            <person name="Young S."/>
            <person name="Jaffe D.B."/>
            <person name="Calvo S."/>
            <person name="Nusbaum C."/>
            <person name="Galagan J."/>
            <person name="Birren B.W."/>
        </authorList>
    </citation>
    <scope>NUCLEOTIDE SEQUENCE [LARGE SCALE GENOMIC DNA]</scope>
    <source>
        <strain evidence="2">DSM 14603 / FGSC 9021 / UM521</strain>
    </source>
</reference>
<gene>
    <name evidence="1" type="ORF">UMAG_02838</name>
</gene>
<dbReference type="InParanoid" id="A0A0D1DXC8"/>
<name>A0A0D1DXC8_MYCMD</name>
<dbReference type="InterPro" id="IPR036866">
    <property type="entry name" value="RibonucZ/Hydroxyglut_hydro"/>
</dbReference>
<dbReference type="SUPFAM" id="SSF56281">
    <property type="entry name" value="Metallo-hydrolase/oxidoreductase"/>
    <property type="match status" value="1"/>
</dbReference>
<dbReference type="EMBL" id="CM003146">
    <property type="protein sequence ID" value="KIS68849.1"/>
    <property type="molecule type" value="Genomic_DNA"/>
</dbReference>
<accession>A0A0D1DXC8</accession>
<dbReference type="KEGG" id="uma:UMAG_02838"/>
<evidence type="ECO:0000313" key="1">
    <source>
        <dbReference type="EMBL" id="KIS68849.1"/>
    </source>
</evidence>
<dbReference type="eggNOG" id="ENOG502RYFN">
    <property type="taxonomic scope" value="Eukaryota"/>
</dbReference>
<proteinExistence type="predicted"/>
<dbReference type="VEuPathDB" id="FungiDB:UMAG_02838"/>
<dbReference type="OrthoDB" id="9971601at2759"/>
<sequence>MAAVELHKLNGDTSWLFRLPCLSSVDATATFYNVILDPWLHPTPQTDGSPLFSRQTRTEPAAFASIGALDEWLRDRSQGEERVDAILFSHSFTDHIHPQTLADHASLAVLRRVTVFTTTDSSAALRWLKVAVDHEKVVNLCSVDFGHDTDQNRVLPQGISVQHLPAKDWALSPAWSKLHGAILIRCQNTARPVQIVYSPHGITPTSLTASVRQNDEDAKRILIHSFDRQTLPLIGVVSCGLPNILQLIPAFKPHLILATHDEHKQAEGLVGHLLRREHFSLDQATQLVSRLRAPTVKRLHCVLKQLAPGESICIV</sequence>
<evidence type="ECO:0008006" key="3">
    <source>
        <dbReference type="Google" id="ProtNLM"/>
    </source>
</evidence>
<protein>
    <recommendedName>
        <fullName evidence="3">Metallo-beta-lactamase domain-containing protein</fullName>
    </recommendedName>
</protein>
<evidence type="ECO:0000313" key="2">
    <source>
        <dbReference type="Proteomes" id="UP000000561"/>
    </source>
</evidence>
<keyword evidence="2" id="KW-1185">Reference proteome</keyword>
<dbReference type="PANTHER" id="PTHR36142">
    <property type="entry name" value="METALLO-HYDROLASE/OXIDOREDUCTASE SUPERFAMILY PROTEIN"/>
    <property type="match status" value="1"/>
</dbReference>
<dbReference type="Proteomes" id="UP000000561">
    <property type="component" value="Chromosome 7"/>
</dbReference>
<dbReference type="Gene3D" id="3.60.15.10">
    <property type="entry name" value="Ribonuclease Z/Hydroxyacylglutathione hydrolase-like"/>
    <property type="match status" value="1"/>
</dbReference>
<dbReference type="GeneID" id="23563489"/>
<dbReference type="AlphaFoldDB" id="A0A0D1DXC8"/>